<evidence type="ECO:0008006" key="3">
    <source>
        <dbReference type="Google" id="ProtNLM"/>
    </source>
</evidence>
<evidence type="ECO:0000313" key="1">
    <source>
        <dbReference type="EMBL" id="SMF81334.1"/>
    </source>
</evidence>
<protein>
    <recommendedName>
        <fullName evidence="3">YolD-like protein</fullName>
    </recommendedName>
</protein>
<reference evidence="1 2" key="1">
    <citation type="submission" date="2017-04" db="EMBL/GenBank/DDBJ databases">
        <authorList>
            <person name="Afonso C.L."/>
            <person name="Miller P.J."/>
            <person name="Scott M.A."/>
            <person name="Spackman E."/>
            <person name="Goraichik I."/>
            <person name="Dimitrov K.M."/>
            <person name="Suarez D.L."/>
            <person name="Swayne D.E."/>
        </authorList>
    </citation>
    <scope>NUCLEOTIDE SEQUENCE [LARGE SCALE GENOMIC DNA]</scope>
    <source>
        <strain evidence="1 2">N3/975</strain>
    </source>
</reference>
<organism evidence="1 2">
    <name type="scientific">Paenibacillus uliginis N3/975</name>
    <dbReference type="NCBI Taxonomy" id="1313296"/>
    <lineage>
        <taxon>Bacteria</taxon>
        <taxon>Bacillati</taxon>
        <taxon>Bacillota</taxon>
        <taxon>Bacilli</taxon>
        <taxon>Bacillales</taxon>
        <taxon>Paenibacillaceae</taxon>
        <taxon>Paenibacillus</taxon>
    </lineage>
</organism>
<accession>A0A1X7H806</accession>
<proteinExistence type="predicted"/>
<keyword evidence="2" id="KW-1185">Reference proteome</keyword>
<evidence type="ECO:0000313" key="2">
    <source>
        <dbReference type="Proteomes" id="UP000192940"/>
    </source>
</evidence>
<name>A0A1X7H806_9BACL</name>
<gene>
    <name evidence="1" type="ORF">SAMN05661091_1976</name>
</gene>
<dbReference type="Proteomes" id="UP000192940">
    <property type="component" value="Chromosome I"/>
</dbReference>
<dbReference type="EMBL" id="LT840184">
    <property type="protein sequence ID" value="SMF81334.1"/>
    <property type="molecule type" value="Genomic_DNA"/>
</dbReference>
<sequence>MPMCFFTRAKKLTRQVEVLSLQTELLTDRVQSLENQLLTGLTIIPSFIDFFGNRTSQRVRVSTMFVTLEGIVIATADDGVQLREPSGDLVLIPFSKINSVH</sequence>
<dbReference type="AlphaFoldDB" id="A0A1X7H806"/>
<dbReference type="RefSeq" id="WP_208918824.1">
    <property type="nucleotide sequence ID" value="NZ_LT840184.1"/>
</dbReference>
<dbReference type="STRING" id="1313296.SAMN05661091_1976"/>